<keyword evidence="3" id="KW-1003">Cell membrane</keyword>
<evidence type="ECO:0000256" key="6">
    <source>
        <dbReference type="ARBA" id="ARBA00023136"/>
    </source>
</evidence>
<evidence type="ECO:0000259" key="8">
    <source>
        <dbReference type="PROSITE" id="PS50928"/>
    </source>
</evidence>
<feature type="transmembrane region" description="Helical" evidence="7">
    <location>
        <begin position="225"/>
        <end position="246"/>
    </location>
</feature>
<keyword evidence="2 7" id="KW-0813">Transport</keyword>
<evidence type="ECO:0000256" key="1">
    <source>
        <dbReference type="ARBA" id="ARBA00004651"/>
    </source>
</evidence>
<organism evidence="9 10">
    <name type="scientific">Solihabitans fulvus</name>
    <dbReference type="NCBI Taxonomy" id="1892852"/>
    <lineage>
        <taxon>Bacteria</taxon>
        <taxon>Bacillati</taxon>
        <taxon>Actinomycetota</taxon>
        <taxon>Actinomycetes</taxon>
        <taxon>Pseudonocardiales</taxon>
        <taxon>Pseudonocardiaceae</taxon>
        <taxon>Solihabitans</taxon>
    </lineage>
</organism>
<dbReference type="RefSeq" id="WP_149855080.1">
    <property type="nucleotide sequence ID" value="NZ_VUOB01000104.1"/>
</dbReference>
<dbReference type="Pfam" id="PF00528">
    <property type="entry name" value="BPD_transp_1"/>
    <property type="match status" value="1"/>
</dbReference>
<feature type="transmembrane region" description="Helical" evidence="7">
    <location>
        <begin position="66"/>
        <end position="88"/>
    </location>
</feature>
<dbReference type="InterPro" id="IPR000515">
    <property type="entry name" value="MetI-like"/>
</dbReference>
<evidence type="ECO:0000256" key="3">
    <source>
        <dbReference type="ARBA" id="ARBA00022475"/>
    </source>
</evidence>
<dbReference type="AlphaFoldDB" id="A0A5B2WDF4"/>
<protein>
    <submittedName>
        <fullName evidence="9">ABC transporter permease</fullName>
    </submittedName>
</protein>
<keyword evidence="6 7" id="KW-0472">Membrane</keyword>
<sequence length="263" mass="28263">MKIFAQRWLVFLGCLVVWQFAAASGANPYFPPPLRILRAAGDLWFSGPAWHLWLTSSVGDDILPSLARLLIGWAVAAVIGVLAGIALGRSAVATDYVAPLLSFARAVPPPLLVPVFLVVFGIGPQMEVATIVLGVVWPILLNTIDGARSVDAVKVETARAFRITRSRWILGVVLPSALPKVFAGLRVSLALSLILMVVSELVGSTSGIGFQLVNAQQATFDYPAMWAWIALISVLGYVLNGLFLAVERRVLGWHHGYTGQAGR</sequence>
<dbReference type="PANTHER" id="PTHR30151">
    <property type="entry name" value="ALKANE SULFONATE ABC TRANSPORTER-RELATED, MEMBRANE SUBUNIT"/>
    <property type="match status" value="1"/>
</dbReference>
<dbReference type="Gene3D" id="1.10.3720.10">
    <property type="entry name" value="MetI-like"/>
    <property type="match status" value="1"/>
</dbReference>
<evidence type="ECO:0000256" key="5">
    <source>
        <dbReference type="ARBA" id="ARBA00022989"/>
    </source>
</evidence>
<keyword evidence="5 7" id="KW-1133">Transmembrane helix</keyword>
<dbReference type="CDD" id="cd06261">
    <property type="entry name" value="TM_PBP2"/>
    <property type="match status" value="1"/>
</dbReference>
<feature type="transmembrane region" description="Helical" evidence="7">
    <location>
        <begin position="100"/>
        <end position="122"/>
    </location>
</feature>
<dbReference type="EMBL" id="VUOB01000104">
    <property type="protein sequence ID" value="KAA2248750.1"/>
    <property type="molecule type" value="Genomic_DNA"/>
</dbReference>
<dbReference type="InterPro" id="IPR035906">
    <property type="entry name" value="MetI-like_sf"/>
</dbReference>
<keyword evidence="10" id="KW-1185">Reference proteome</keyword>
<comment type="similarity">
    <text evidence="7">Belongs to the binding-protein-dependent transport system permease family.</text>
</comment>
<accession>A0A5B2WDF4</accession>
<dbReference type="GO" id="GO:0055085">
    <property type="term" value="P:transmembrane transport"/>
    <property type="evidence" value="ECO:0007669"/>
    <property type="project" value="InterPro"/>
</dbReference>
<reference evidence="9 10" key="1">
    <citation type="submission" date="2019-09" db="EMBL/GenBank/DDBJ databases">
        <title>Goodfellowia gen. nov., a new genus of the Pseudonocardineae related to Actinoalloteichus, containing Goodfellowia coeruleoviolacea gen. nov., comb. nov. gen. nov., comb. nov.</title>
        <authorList>
            <person name="Labeda D."/>
        </authorList>
    </citation>
    <scope>NUCLEOTIDE SEQUENCE [LARGE SCALE GENOMIC DNA]</scope>
    <source>
        <strain evidence="9 10">AN110305</strain>
    </source>
</reference>
<reference evidence="9 10" key="2">
    <citation type="submission" date="2019-09" db="EMBL/GenBank/DDBJ databases">
        <authorList>
            <person name="Jin C."/>
        </authorList>
    </citation>
    <scope>NUCLEOTIDE SEQUENCE [LARGE SCALE GENOMIC DNA]</scope>
    <source>
        <strain evidence="9 10">AN110305</strain>
    </source>
</reference>
<gene>
    <name evidence="9" type="ORF">F0L68_39675</name>
</gene>
<feature type="transmembrane region" description="Helical" evidence="7">
    <location>
        <begin position="168"/>
        <end position="198"/>
    </location>
</feature>
<dbReference type="PROSITE" id="PS50928">
    <property type="entry name" value="ABC_TM1"/>
    <property type="match status" value="1"/>
</dbReference>
<name>A0A5B2WDF4_9PSEU</name>
<comment type="subcellular location">
    <subcellularLocation>
        <location evidence="1 7">Cell membrane</location>
        <topology evidence="1 7">Multi-pass membrane protein</topology>
    </subcellularLocation>
</comment>
<keyword evidence="4 7" id="KW-0812">Transmembrane</keyword>
<dbReference type="Proteomes" id="UP000323454">
    <property type="component" value="Unassembled WGS sequence"/>
</dbReference>
<feature type="transmembrane region" description="Helical" evidence="7">
    <location>
        <begin position="128"/>
        <end position="147"/>
    </location>
</feature>
<dbReference type="GO" id="GO:0005886">
    <property type="term" value="C:plasma membrane"/>
    <property type="evidence" value="ECO:0007669"/>
    <property type="project" value="UniProtKB-SubCell"/>
</dbReference>
<dbReference type="OrthoDB" id="3173654at2"/>
<evidence type="ECO:0000313" key="10">
    <source>
        <dbReference type="Proteomes" id="UP000323454"/>
    </source>
</evidence>
<evidence type="ECO:0000256" key="2">
    <source>
        <dbReference type="ARBA" id="ARBA00022448"/>
    </source>
</evidence>
<evidence type="ECO:0000256" key="4">
    <source>
        <dbReference type="ARBA" id="ARBA00022692"/>
    </source>
</evidence>
<dbReference type="SUPFAM" id="SSF161098">
    <property type="entry name" value="MetI-like"/>
    <property type="match status" value="1"/>
</dbReference>
<dbReference type="PANTHER" id="PTHR30151:SF0">
    <property type="entry name" value="ABC TRANSPORTER PERMEASE PROTEIN MJ0413-RELATED"/>
    <property type="match status" value="1"/>
</dbReference>
<evidence type="ECO:0000256" key="7">
    <source>
        <dbReference type="RuleBase" id="RU363032"/>
    </source>
</evidence>
<evidence type="ECO:0000313" key="9">
    <source>
        <dbReference type="EMBL" id="KAA2248750.1"/>
    </source>
</evidence>
<feature type="domain" description="ABC transmembrane type-1" evidence="8">
    <location>
        <begin position="62"/>
        <end position="243"/>
    </location>
</feature>
<comment type="caution">
    <text evidence="9">The sequence shown here is derived from an EMBL/GenBank/DDBJ whole genome shotgun (WGS) entry which is preliminary data.</text>
</comment>
<proteinExistence type="inferred from homology"/>